<protein>
    <recommendedName>
        <fullName evidence="6">Chalcone-flavonone isomerase family protein</fullName>
    </recommendedName>
</protein>
<dbReference type="InterPro" id="IPR016088">
    <property type="entry name" value="Chalcone_isomerase_3-sand"/>
</dbReference>
<evidence type="ECO:0000256" key="5">
    <source>
        <dbReference type="ARBA" id="ARBA00023242"/>
    </source>
</evidence>
<dbReference type="InterPro" id="IPR003441">
    <property type="entry name" value="NAC-dom"/>
</dbReference>
<dbReference type="SUPFAM" id="SSF101941">
    <property type="entry name" value="NAC domain"/>
    <property type="match status" value="2"/>
</dbReference>
<dbReference type="InterPro" id="IPR036093">
    <property type="entry name" value="NAC_dom_sf"/>
</dbReference>
<dbReference type="PROSITE" id="PS51005">
    <property type="entry name" value="NAC"/>
    <property type="match status" value="2"/>
</dbReference>
<evidence type="ECO:0000256" key="2">
    <source>
        <dbReference type="ARBA" id="ARBA00023015"/>
    </source>
</evidence>
<dbReference type="PANTHER" id="PTHR31124:SF7">
    <property type="entry name" value="APICAL MERISTEM FORMATION PROTEIN-RELATED"/>
    <property type="match status" value="1"/>
</dbReference>
<evidence type="ECO:0000256" key="6">
    <source>
        <dbReference type="RuleBase" id="RU361158"/>
    </source>
</evidence>
<dbReference type="SUPFAM" id="SSF54626">
    <property type="entry name" value="Chalcone isomerase"/>
    <property type="match status" value="1"/>
</dbReference>
<keyword evidence="5" id="KW-0539">Nucleus</keyword>
<dbReference type="GO" id="GO:0006355">
    <property type="term" value="P:regulation of DNA-templated transcription"/>
    <property type="evidence" value="ECO:0007669"/>
    <property type="project" value="InterPro"/>
</dbReference>
<dbReference type="Pfam" id="PF02365">
    <property type="entry name" value="NAM"/>
    <property type="match status" value="2"/>
</dbReference>
<dbReference type="PANTHER" id="PTHR31124">
    <property type="entry name" value="APICAL MERISTEM FORMATION PROTEIN-RELATED-RELATED"/>
    <property type="match status" value="1"/>
</dbReference>
<dbReference type="InterPro" id="IPR016089">
    <property type="entry name" value="Chalcone_isomerase_bundle_sf"/>
</dbReference>
<feature type="domain" description="NAC" evidence="7">
    <location>
        <begin position="9"/>
        <end position="148"/>
    </location>
</feature>
<dbReference type="Pfam" id="PF02431">
    <property type="entry name" value="Chalcone"/>
    <property type="match status" value="1"/>
</dbReference>
<dbReference type="InterPro" id="IPR016087">
    <property type="entry name" value="Chalcone_isomerase"/>
</dbReference>
<evidence type="ECO:0000256" key="3">
    <source>
        <dbReference type="ARBA" id="ARBA00023125"/>
    </source>
</evidence>
<dbReference type="GO" id="GO:0016872">
    <property type="term" value="F:intramolecular lyase activity"/>
    <property type="evidence" value="ECO:0007669"/>
    <property type="project" value="InterPro"/>
</dbReference>
<dbReference type="InterPro" id="IPR036298">
    <property type="entry name" value="Chalcone_isomerase_sf"/>
</dbReference>
<reference evidence="8" key="1">
    <citation type="journal article" date="2013" name="New Phytol.">
        <title>Plant Defensin type 1 (PDF1): protein promiscuity and expression variation within the Arabidopsis genus shed light on zinc tolerance acquisition in Arabidopsis halleri.</title>
        <authorList>
            <person name="Shahzad Z."/>
            <person name="Ranwez V."/>
            <person name="Fizames C."/>
            <person name="Marques L."/>
            <person name="Le Martret B."/>
            <person name="Alassimone J."/>
            <person name="Gode C."/>
            <person name="Lacombe E."/>
            <person name="Castillo T."/>
            <person name="Saumitou-Laprade P."/>
            <person name="Berthomieu P."/>
            <person name="Gosti F."/>
        </authorList>
    </citation>
    <scope>NUCLEOTIDE SEQUENCE</scope>
    <source>
        <tissue evidence="8">Leaves</tissue>
    </source>
</reference>
<comment type="similarity">
    <text evidence="1 6">Belongs to the chalcone isomerase family.</text>
</comment>
<dbReference type="EMBL" id="HE601751">
    <property type="protein sequence ID" value="CCD74527.1"/>
    <property type="molecule type" value="Genomic_DNA"/>
</dbReference>
<name>I0J3G7_ARAHH</name>
<keyword evidence="4" id="KW-0804">Transcription</keyword>
<organism evidence="8">
    <name type="scientific">Arabidopsis halleri subsp. halleri</name>
    <name type="common">Arabis halleri</name>
    <dbReference type="NCBI Taxonomy" id="81971"/>
    <lineage>
        <taxon>Eukaryota</taxon>
        <taxon>Viridiplantae</taxon>
        <taxon>Streptophyta</taxon>
        <taxon>Embryophyta</taxon>
        <taxon>Tracheophyta</taxon>
        <taxon>Spermatophyta</taxon>
        <taxon>Magnoliopsida</taxon>
        <taxon>eudicotyledons</taxon>
        <taxon>Gunneridae</taxon>
        <taxon>Pentapetalae</taxon>
        <taxon>rosids</taxon>
        <taxon>malvids</taxon>
        <taxon>Brassicales</taxon>
        <taxon>Brassicaceae</taxon>
        <taxon>Camelineae</taxon>
        <taxon>Arabidopsis</taxon>
    </lineage>
</organism>
<feature type="domain" description="NAC" evidence="7">
    <location>
        <begin position="173"/>
        <end position="328"/>
    </location>
</feature>
<dbReference type="GO" id="GO:0003677">
    <property type="term" value="F:DNA binding"/>
    <property type="evidence" value="ECO:0007669"/>
    <property type="project" value="UniProtKB-KW"/>
</dbReference>
<evidence type="ECO:0000259" key="7">
    <source>
        <dbReference type="PROSITE" id="PS51005"/>
    </source>
</evidence>
<keyword evidence="2" id="KW-0805">Transcription regulation</keyword>
<evidence type="ECO:0000313" key="8">
    <source>
        <dbReference type="EMBL" id="CCD74527.1"/>
    </source>
</evidence>
<dbReference type="AlphaFoldDB" id="I0J3G7"/>
<keyword evidence="3" id="KW-0238">DNA-binding</keyword>
<dbReference type="Gene3D" id="3.50.70.10">
    <property type="match status" value="1"/>
</dbReference>
<evidence type="ECO:0000256" key="1">
    <source>
        <dbReference type="ARBA" id="ARBA00007166"/>
    </source>
</evidence>
<accession>I0J3G7</accession>
<sequence>MEDDAAFDLIKAELLNAEDEVIILRYLKRMIVSGDSWPDHFIKDADVFNKNPNVVFDAESPSFVIVKPRTENCGGTDGCESGCWRIMGREKLIKSKKTGKILGFKKILKFCLQRKPREYKRSWVMEEYRLTNNLNWKQDHVICKIRFLFEAEISFLLAKHFYTTSESLPRNELLPAYGFLSSDKQLEDISYLVTIMTSEGLADWPSYVTNDVYCLHPLELVDLQDRMFHIYGTCIFANKTCGETDICNGGYWKILHRDRLIKSKSGKTIGFKKVFKFYETEKERYFCDEEDVKITWTIEEYRLSVKQNKFVCVIKENSSWVETSEEIVAAPEPSHQEESEHHDSLKGKKEISCIAEKAEMDVEASQRRFGKQLKNSYFSTSLLPLPSVTPLQIDSVAFAPAINSPTSHNPLFLGGAGVRGLDIHGKFVIFTVIGIYLEANAIPSLSVKWKGKNTKELTESVPFFRDVVTGEFEKFIKVTMKRPLMGKEYSEKVAKNCVAIWKSLGIYTECEAKALERFLEIFKDQTFPPGASILFTLSPRGSLTIAFSRDDIIPLAGQAVVENKLLAEAVLESIIGSNGVSPATRQSLAERLAQLMNKNKVEEQANDLSLGDN</sequence>
<proteinExistence type="inferred from homology"/>
<dbReference type="FunFam" id="2.170.150.80:FF:000016">
    <property type="entry name" value="Apical meristem formation protein-related"/>
    <property type="match status" value="2"/>
</dbReference>
<evidence type="ECO:0000256" key="4">
    <source>
        <dbReference type="ARBA" id="ARBA00023163"/>
    </source>
</evidence>
<dbReference type="Gene3D" id="1.10.890.20">
    <property type="match status" value="1"/>
</dbReference>
<dbReference type="Gene3D" id="2.170.150.80">
    <property type="entry name" value="NAC domain"/>
    <property type="match status" value="2"/>
</dbReference>